<dbReference type="STRING" id="400727.A0A2T7PBY1"/>
<feature type="compositionally biased region" description="Acidic residues" evidence="1">
    <location>
        <begin position="190"/>
        <end position="205"/>
    </location>
</feature>
<sequence>MFKGKLITSHDVLLMCPPCHKRSSDFDQLNSAVTECNAPLESGRNSHISQEPDRRRRLQPCEGLDDSKQPKQSTRLDAICTFYDSIPTPEPTGDSSEIETTVAKEKFIKHGEKVVRYVIGHGTGLLEFQKRWRQHFLETMEPRFLPPLWSVDHIQESWDLSSGAAAKEPAYTDHEINSDSGTFRSSDRQDTDDDDSDDDEGELIE</sequence>
<feature type="region of interest" description="Disordered" evidence="1">
    <location>
        <begin position="39"/>
        <end position="71"/>
    </location>
</feature>
<comment type="caution">
    <text evidence="2">The sequence shown here is derived from an EMBL/GenBank/DDBJ whole genome shotgun (WGS) entry which is preliminary data.</text>
</comment>
<dbReference type="AlphaFoldDB" id="A0A2T7PBY1"/>
<feature type="region of interest" description="Disordered" evidence="1">
    <location>
        <begin position="164"/>
        <end position="205"/>
    </location>
</feature>
<protein>
    <submittedName>
        <fullName evidence="2">Uncharacterized protein</fullName>
    </submittedName>
</protein>
<organism evidence="2 3">
    <name type="scientific">Pomacea canaliculata</name>
    <name type="common">Golden apple snail</name>
    <dbReference type="NCBI Taxonomy" id="400727"/>
    <lineage>
        <taxon>Eukaryota</taxon>
        <taxon>Metazoa</taxon>
        <taxon>Spiralia</taxon>
        <taxon>Lophotrochozoa</taxon>
        <taxon>Mollusca</taxon>
        <taxon>Gastropoda</taxon>
        <taxon>Caenogastropoda</taxon>
        <taxon>Architaenioglossa</taxon>
        <taxon>Ampullarioidea</taxon>
        <taxon>Ampullariidae</taxon>
        <taxon>Pomacea</taxon>
    </lineage>
</organism>
<evidence type="ECO:0000313" key="2">
    <source>
        <dbReference type="EMBL" id="PVD30921.1"/>
    </source>
</evidence>
<name>A0A2T7PBY1_POMCA</name>
<keyword evidence="3" id="KW-1185">Reference proteome</keyword>
<gene>
    <name evidence="2" type="ORF">C0Q70_10196</name>
</gene>
<evidence type="ECO:0000256" key="1">
    <source>
        <dbReference type="SAM" id="MobiDB-lite"/>
    </source>
</evidence>
<evidence type="ECO:0000313" key="3">
    <source>
        <dbReference type="Proteomes" id="UP000245119"/>
    </source>
</evidence>
<reference evidence="2 3" key="1">
    <citation type="submission" date="2018-04" db="EMBL/GenBank/DDBJ databases">
        <title>The genome of golden apple snail Pomacea canaliculata provides insight into stress tolerance and invasive adaptation.</title>
        <authorList>
            <person name="Liu C."/>
            <person name="Liu B."/>
            <person name="Ren Y."/>
            <person name="Zhang Y."/>
            <person name="Wang H."/>
            <person name="Li S."/>
            <person name="Jiang F."/>
            <person name="Yin L."/>
            <person name="Zhang G."/>
            <person name="Qian W."/>
            <person name="Fan W."/>
        </authorList>
    </citation>
    <scope>NUCLEOTIDE SEQUENCE [LARGE SCALE GENOMIC DNA]</scope>
    <source>
        <strain evidence="2">SZHN2017</strain>
        <tissue evidence="2">Muscle</tissue>
    </source>
</reference>
<accession>A0A2T7PBY1</accession>
<dbReference type="Proteomes" id="UP000245119">
    <property type="component" value="Linkage Group LG5"/>
</dbReference>
<proteinExistence type="predicted"/>
<dbReference type="EMBL" id="PZQS01000005">
    <property type="protein sequence ID" value="PVD30921.1"/>
    <property type="molecule type" value="Genomic_DNA"/>
</dbReference>